<dbReference type="AlphaFoldDB" id="A0A7J0BS28"/>
<comment type="caution">
    <text evidence="1">The sequence shown here is derived from an EMBL/GenBank/DDBJ whole genome shotgun (WGS) entry which is preliminary data.</text>
</comment>
<accession>A0A7J0BS28</accession>
<proteinExistence type="predicted"/>
<name>A0A7J0BS28_9BACT</name>
<evidence type="ECO:0000313" key="2">
    <source>
        <dbReference type="Proteomes" id="UP000503820"/>
    </source>
</evidence>
<reference evidence="1 2" key="1">
    <citation type="submission" date="2020-05" db="EMBL/GenBank/DDBJ databases">
        <title>Draft genome sequence of Desulfovibrio psychrotolerans JS1T.</title>
        <authorList>
            <person name="Ueno A."/>
            <person name="Tamazawa S."/>
            <person name="Tamamura S."/>
            <person name="Murakami T."/>
            <person name="Kiyama T."/>
            <person name="Inomata H."/>
            <person name="Amano Y."/>
            <person name="Miyakawa K."/>
            <person name="Tamaki H."/>
            <person name="Naganuma T."/>
            <person name="Kaneko K."/>
        </authorList>
    </citation>
    <scope>NUCLEOTIDE SEQUENCE [LARGE SCALE GENOMIC DNA]</scope>
    <source>
        <strain evidence="1 2">JS1</strain>
    </source>
</reference>
<dbReference type="Proteomes" id="UP000503820">
    <property type="component" value="Unassembled WGS sequence"/>
</dbReference>
<evidence type="ECO:0000313" key="1">
    <source>
        <dbReference type="EMBL" id="GFM36031.1"/>
    </source>
</evidence>
<organism evidence="1 2">
    <name type="scientific">Desulfovibrio psychrotolerans</name>
    <dbReference type="NCBI Taxonomy" id="415242"/>
    <lineage>
        <taxon>Bacteria</taxon>
        <taxon>Pseudomonadati</taxon>
        <taxon>Thermodesulfobacteriota</taxon>
        <taxon>Desulfovibrionia</taxon>
        <taxon>Desulfovibrionales</taxon>
        <taxon>Desulfovibrionaceae</taxon>
        <taxon>Desulfovibrio</taxon>
    </lineage>
</organism>
<gene>
    <name evidence="1" type="ORF">DSM19430T_07150</name>
</gene>
<dbReference type="EMBL" id="BLVP01000002">
    <property type="protein sequence ID" value="GFM36031.1"/>
    <property type="molecule type" value="Genomic_DNA"/>
</dbReference>
<keyword evidence="2" id="KW-1185">Reference proteome</keyword>
<sequence length="58" mass="6459">MRVNETISNAGSERVARSGHYKKKRAELLRSARQGHMNALEVCAVHSGLVASVFRCFE</sequence>
<protein>
    <submittedName>
        <fullName evidence="1">Uncharacterized protein</fullName>
    </submittedName>
</protein>